<feature type="domain" description="FAS1" evidence="3">
    <location>
        <begin position="35"/>
        <end position="182"/>
    </location>
</feature>
<sequence>MKFSLTVSALLALAASSRSAVATEFQNLQLRQGGDVNTLLQGLRDNNLTSLANVLSQHPAVTERIFADNTEKLLLAPTDEAIAKLPSWVTSNSSRLEATLLQHVLRGNFEADKLNAYPLHTIGHSLLNEAAFSNLPGGAGQAVALAKSANLTFVAEAVNNDTFVQQTHKFDTVTVQPISQAITVPGSVTDTLRFLGYTGISTLIRNVQNGALAKTIDSMPGITLFVPTNDAIAKYVATQPNPTVIPTVLGQHIVASRVVYSPLLIDQGSLISSSGQDIVFDNKAGTVKVGNFTAKILQTDIIAQQGVIHQINNVLASTALDTGRAAQAQKSAQASIDAQKAQSISGPVSGKNAITTQGTDVPAAQQGSGATNRSANDNTDSAGSGQTESAIGNGTNGNNGGASQANSSSANGGNGGNGNGTGNGANGNGSGNGSNIDHRNQNGAVGSARSFGLVASAVVASALVALAF</sequence>
<feature type="signal peptide" evidence="2">
    <location>
        <begin position="1"/>
        <end position="22"/>
    </location>
</feature>
<evidence type="ECO:0000313" key="5">
    <source>
        <dbReference type="Proteomes" id="UP000239563"/>
    </source>
</evidence>
<dbReference type="GO" id="GO:0000329">
    <property type="term" value="C:fungal-type vacuole membrane"/>
    <property type="evidence" value="ECO:0007669"/>
    <property type="project" value="TreeGrafter"/>
</dbReference>
<dbReference type="Gene3D" id="2.30.180.10">
    <property type="entry name" value="FAS1 domain"/>
    <property type="match status" value="2"/>
</dbReference>
<evidence type="ECO:0000259" key="3">
    <source>
        <dbReference type="PROSITE" id="PS50213"/>
    </source>
</evidence>
<feature type="region of interest" description="Disordered" evidence="1">
    <location>
        <begin position="361"/>
        <end position="441"/>
    </location>
</feature>
<dbReference type="InterPro" id="IPR036378">
    <property type="entry name" value="FAS1_dom_sf"/>
</dbReference>
<dbReference type="PANTHER" id="PTHR10900">
    <property type="entry name" value="PERIOSTIN-RELATED"/>
    <property type="match status" value="1"/>
</dbReference>
<dbReference type="PROSITE" id="PS50213">
    <property type="entry name" value="FAS1"/>
    <property type="match status" value="2"/>
</dbReference>
<dbReference type="InterPro" id="IPR000782">
    <property type="entry name" value="FAS1_domain"/>
</dbReference>
<feature type="domain" description="FAS1" evidence="3">
    <location>
        <begin position="187"/>
        <end position="315"/>
    </location>
</feature>
<dbReference type="PANTHER" id="PTHR10900:SF122">
    <property type="entry name" value="FAS1 DOMAIN-CONTAINING PROTEIN"/>
    <property type="match status" value="1"/>
</dbReference>
<name>A0A2N8U587_9BASI</name>
<feature type="compositionally biased region" description="Polar residues" evidence="1">
    <location>
        <begin position="361"/>
        <end position="390"/>
    </location>
</feature>
<organism evidence="4 5">
    <name type="scientific">Sporisorium reilianum f. sp. reilianum</name>
    <dbReference type="NCBI Taxonomy" id="72559"/>
    <lineage>
        <taxon>Eukaryota</taxon>
        <taxon>Fungi</taxon>
        <taxon>Dikarya</taxon>
        <taxon>Basidiomycota</taxon>
        <taxon>Ustilaginomycotina</taxon>
        <taxon>Ustilaginomycetes</taxon>
        <taxon>Ustilaginales</taxon>
        <taxon>Ustilaginaceae</taxon>
        <taxon>Sporisorium</taxon>
    </lineage>
</organism>
<feature type="compositionally biased region" description="Gly residues" evidence="1">
    <location>
        <begin position="412"/>
        <end position="432"/>
    </location>
</feature>
<accession>A0A2N8U587</accession>
<dbReference type="Pfam" id="PF02469">
    <property type="entry name" value="Fasciclin"/>
    <property type="match status" value="1"/>
</dbReference>
<dbReference type="GO" id="GO:0016236">
    <property type="term" value="P:macroautophagy"/>
    <property type="evidence" value="ECO:0007669"/>
    <property type="project" value="TreeGrafter"/>
</dbReference>
<dbReference type="AlphaFoldDB" id="A0A2N8U587"/>
<feature type="chain" id="PRO_5014983673" description="FAS1 domain-containing protein" evidence="2">
    <location>
        <begin position="23"/>
        <end position="468"/>
    </location>
</feature>
<proteinExistence type="predicted"/>
<gene>
    <name evidence="4" type="ORF">SRS1_11488</name>
</gene>
<dbReference type="Proteomes" id="UP000239563">
    <property type="component" value="Chromosome I"/>
</dbReference>
<dbReference type="GO" id="GO:0005615">
    <property type="term" value="C:extracellular space"/>
    <property type="evidence" value="ECO:0007669"/>
    <property type="project" value="TreeGrafter"/>
</dbReference>
<dbReference type="SUPFAM" id="SSF82153">
    <property type="entry name" value="FAS1 domain"/>
    <property type="match status" value="2"/>
</dbReference>
<keyword evidence="2" id="KW-0732">Signal</keyword>
<evidence type="ECO:0000313" key="4">
    <source>
        <dbReference type="EMBL" id="SJX60174.1"/>
    </source>
</evidence>
<protein>
    <recommendedName>
        <fullName evidence="3">FAS1 domain-containing protein</fullName>
    </recommendedName>
</protein>
<evidence type="ECO:0000256" key="1">
    <source>
        <dbReference type="SAM" id="MobiDB-lite"/>
    </source>
</evidence>
<dbReference type="InterPro" id="IPR050904">
    <property type="entry name" value="Adhesion/Biosynth-related"/>
</dbReference>
<reference evidence="4 5" key="1">
    <citation type="submission" date="2017-02" db="EMBL/GenBank/DDBJ databases">
        <authorList>
            <person name="Peterson S.W."/>
        </authorList>
    </citation>
    <scope>NUCLEOTIDE SEQUENCE [LARGE SCALE GENOMIC DNA]</scope>
    <source>
        <strain evidence="4 5">SRS1_H2-8</strain>
    </source>
</reference>
<dbReference type="EMBL" id="LT795054">
    <property type="protein sequence ID" value="SJX60174.1"/>
    <property type="molecule type" value="Genomic_DNA"/>
</dbReference>
<feature type="compositionally biased region" description="Low complexity" evidence="1">
    <location>
        <begin position="401"/>
        <end position="411"/>
    </location>
</feature>
<dbReference type="SMART" id="SM00554">
    <property type="entry name" value="FAS1"/>
    <property type="match status" value="1"/>
</dbReference>
<evidence type="ECO:0000256" key="2">
    <source>
        <dbReference type="SAM" id="SignalP"/>
    </source>
</evidence>